<organism evidence="1 2">
    <name type="scientific">Chaetoceros tenuissimus</name>
    <dbReference type="NCBI Taxonomy" id="426638"/>
    <lineage>
        <taxon>Eukaryota</taxon>
        <taxon>Sar</taxon>
        <taxon>Stramenopiles</taxon>
        <taxon>Ochrophyta</taxon>
        <taxon>Bacillariophyta</taxon>
        <taxon>Coscinodiscophyceae</taxon>
        <taxon>Chaetocerotophycidae</taxon>
        <taxon>Chaetocerotales</taxon>
        <taxon>Chaetocerotaceae</taxon>
        <taxon>Chaetoceros</taxon>
    </lineage>
</organism>
<dbReference type="SUPFAM" id="SSF52058">
    <property type="entry name" value="L domain-like"/>
    <property type="match status" value="1"/>
</dbReference>
<evidence type="ECO:0000313" key="1">
    <source>
        <dbReference type="EMBL" id="GFH46296.1"/>
    </source>
</evidence>
<dbReference type="AlphaFoldDB" id="A0AAD3CK17"/>
<gene>
    <name evidence="1" type="ORF">CTEN210_02770</name>
</gene>
<proteinExistence type="predicted"/>
<dbReference type="EMBL" id="BLLK01000022">
    <property type="protein sequence ID" value="GFH46296.1"/>
    <property type="molecule type" value="Genomic_DNA"/>
</dbReference>
<dbReference type="Pfam" id="PF13306">
    <property type="entry name" value="LRR_5"/>
    <property type="match status" value="1"/>
</dbReference>
<dbReference type="Gene3D" id="3.80.10.10">
    <property type="entry name" value="Ribonuclease Inhibitor"/>
    <property type="match status" value="1"/>
</dbReference>
<name>A0AAD3CK17_9STRA</name>
<evidence type="ECO:0000313" key="2">
    <source>
        <dbReference type="Proteomes" id="UP001054902"/>
    </source>
</evidence>
<sequence>MRVATVDGLVTLFYDGSKELYNRGLHEEWEDEYDSSQYLNVAVEESWEEWPLSDECKRYWRERQSWQQIIVVEGVTVIPAYTFRRCKNIKRVIFSNTVVRIETWAFIDCISLTYIKLSINIEKIGNASFYGCDLIRVFIPPRCRQIGSGAFKDNKNLEICHVPQETRLGESVIAGTKLIEQCQYTPLVNKWLKNINRDEKYSLHRACSSFQPLKTDILTIIQDKGIGDFKTKNEIDITPSQYLKENPYCDLKVMDIIRDYMMKMMGENE</sequence>
<keyword evidence="2" id="KW-1185">Reference proteome</keyword>
<dbReference type="Proteomes" id="UP001054902">
    <property type="component" value="Unassembled WGS sequence"/>
</dbReference>
<reference evidence="1 2" key="1">
    <citation type="journal article" date="2021" name="Sci. Rep.">
        <title>The genome of the diatom Chaetoceros tenuissimus carries an ancient integrated fragment of an extant virus.</title>
        <authorList>
            <person name="Hongo Y."/>
            <person name="Kimura K."/>
            <person name="Takaki Y."/>
            <person name="Yoshida Y."/>
            <person name="Baba S."/>
            <person name="Kobayashi G."/>
            <person name="Nagasaki K."/>
            <person name="Hano T."/>
            <person name="Tomaru Y."/>
        </authorList>
    </citation>
    <scope>NUCLEOTIDE SEQUENCE [LARGE SCALE GENOMIC DNA]</scope>
    <source>
        <strain evidence="1 2">NIES-3715</strain>
    </source>
</reference>
<dbReference type="InterPro" id="IPR026906">
    <property type="entry name" value="LRR_5"/>
</dbReference>
<dbReference type="InterPro" id="IPR032675">
    <property type="entry name" value="LRR_dom_sf"/>
</dbReference>
<dbReference type="PANTHER" id="PTHR45661:SF3">
    <property type="entry name" value="IG-LIKE DOMAIN-CONTAINING PROTEIN"/>
    <property type="match status" value="1"/>
</dbReference>
<dbReference type="PANTHER" id="PTHR45661">
    <property type="entry name" value="SURFACE ANTIGEN"/>
    <property type="match status" value="1"/>
</dbReference>
<comment type="caution">
    <text evidence="1">The sequence shown here is derived from an EMBL/GenBank/DDBJ whole genome shotgun (WGS) entry which is preliminary data.</text>
</comment>
<dbReference type="InterPro" id="IPR053139">
    <property type="entry name" value="Surface_bspA-like"/>
</dbReference>
<accession>A0AAD3CK17</accession>
<evidence type="ECO:0008006" key="3">
    <source>
        <dbReference type="Google" id="ProtNLM"/>
    </source>
</evidence>
<protein>
    <recommendedName>
        <fullName evidence="3">Leucine-rich repeat domain-containing protein</fullName>
    </recommendedName>
</protein>